<comment type="caution">
    <text evidence="2">The sequence shown here is derived from an EMBL/GenBank/DDBJ whole genome shotgun (WGS) entry which is preliminary data.</text>
</comment>
<proteinExistence type="predicted"/>
<keyword evidence="1" id="KW-1133">Transmembrane helix</keyword>
<dbReference type="Pfam" id="PF16316">
    <property type="entry name" value="DUF4956"/>
    <property type="match status" value="1"/>
</dbReference>
<feature type="transmembrane region" description="Helical" evidence="1">
    <location>
        <begin position="95"/>
        <end position="128"/>
    </location>
</feature>
<keyword evidence="3" id="KW-1185">Reference proteome</keyword>
<reference evidence="2" key="1">
    <citation type="submission" date="2019-02" db="EMBL/GenBank/DDBJ databases">
        <authorList>
            <person name="Li S.-H."/>
        </authorList>
    </citation>
    <scope>NUCLEOTIDE SEQUENCE</scope>
    <source>
        <strain evidence="2">IMCC11814</strain>
    </source>
</reference>
<feature type="transmembrane region" description="Helical" evidence="1">
    <location>
        <begin position="20"/>
        <end position="39"/>
    </location>
</feature>
<dbReference type="InterPro" id="IPR032531">
    <property type="entry name" value="DUF4956"/>
</dbReference>
<evidence type="ECO:0000313" key="2">
    <source>
        <dbReference type="EMBL" id="MCX2978672.1"/>
    </source>
</evidence>
<evidence type="ECO:0000256" key="1">
    <source>
        <dbReference type="SAM" id="Phobius"/>
    </source>
</evidence>
<protein>
    <submittedName>
        <fullName evidence="2">DUF4956 domain-containing protein</fullName>
    </submittedName>
</protein>
<gene>
    <name evidence="2" type="ORF">EYC82_15000</name>
</gene>
<dbReference type="EMBL" id="SHNO01000001">
    <property type="protein sequence ID" value="MCX2978672.1"/>
    <property type="molecule type" value="Genomic_DNA"/>
</dbReference>
<keyword evidence="1" id="KW-0812">Transmembrane</keyword>
<keyword evidence="1" id="KW-0472">Membrane</keyword>
<evidence type="ECO:0000313" key="3">
    <source>
        <dbReference type="Proteomes" id="UP001143304"/>
    </source>
</evidence>
<accession>A0ABT3T8Q5</accession>
<dbReference type="RefSeq" id="WP_279250367.1">
    <property type="nucleotide sequence ID" value="NZ_SHNO01000001.1"/>
</dbReference>
<organism evidence="2 3">
    <name type="scientific">Candidatus Marimicrobium litorale</name>
    <dbReference type="NCBI Taxonomy" id="2518991"/>
    <lineage>
        <taxon>Bacteria</taxon>
        <taxon>Pseudomonadati</taxon>
        <taxon>Pseudomonadota</taxon>
        <taxon>Gammaproteobacteria</taxon>
        <taxon>Cellvibrionales</taxon>
        <taxon>Halieaceae</taxon>
        <taxon>Marimicrobium</taxon>
    </lineage>
</organism>
<sequence>MDFANPYAVIDIPLLELFRNLSVGLIMAVIWALVISRTTRLVVDHRQYLPMFLLLIPSMILIITIIKSSIALSLGLVGALSIVRFRTPIKEPEELLYIFVAIAIGLGLGANQVMVTTIGFAVVVAVLIPFGLTKTLNLSSNSNLIDIILHIPEGNNLQLADVEKLLQQQNFTYKIKRLYQKDNRVELLIDTLKIDVASIDLLKNAFADSGLGFEISMTSNSRVIT</sequence>
<feature type="transmembrane region" description="Helical" evidence="1">
    <location>
        <begin position="51"/>
        <end position="83"/>
    </location>
</feature>
<dbReference type="Proteomes" id="UP001143304">
    <property type="component" value="Unassembled WGS sequence"/>
</dbReference>
<name>A0ABT3T8Q5_9GAMM</name>